<dbReference type="EMBL" id="LSTO01000001">
    <property type="protein sequence ID" value="OWW20752.1"/>
    <property type="molecule type" value="Genomic_DNA"/>
</dbReference>
<dbReference type="GO" id="GO:0000976">
    <property type="term" value="F:transcription cis-regulatory region binding"/>
    <property type="evidence" value="ECO:0007669"/>
    <property type="project" value="TreeGrafter"/>
</dbReference>
<dbReference type="RefSeq" id="WP_088707620.1">
    <property type="nucleotide sequence ID" value="NZ_LSTO01000001.1"/>
</dbReference>
<evidence type="ECO:0000313" key="8">
    <source>
        <dbReference type="Proteomes" id="UP000197535"/>
    </source>
</evidence>
<accession>A0A254THG6</accession>
<dbReference type="Pfam" id="PF08361">
    <property type="entry name" value="TetR_C_2"/>
    <property type="match status" value="1"/>
</dbReference>
<dbReference type="GO" id="GO:0003700">
    <property type="term" value="F:DNA-binding transcription factor activity"/>
    <property type="evidence" value="ECO:0007669"/>
    <property type="project" value="TreeGrafter"/>
</dbReference>
<gene>
    <name evidence="7" type="ORF">AYR66_15985</name>
</gene>
<dbReference type="SUPFAM" id="SSF46689">
    <property type="entry name" value="Homeodomain-like"/>
    <property type="match status" value="1"/>
</dbReference>
<sequence>MARKTKEEALETRNQLLDAAEDVFYRLGYARTTLDAVAEAAGMTRGAIYWHFKNKSDLFNAMCDRVHLPMEQLAESVNQEKTGDPLHHMRNVAVFFLKECEQNAHFRKIIEILWKKTEFVDPADVMYIRQHEAALNGREHIRKSLVRAVETQHLSADTDIRLAGVLLQASIEGILQNWLLAPDYFSLAEEAERLVDACFDAIRHSPRLRKSPQNS</sequence>
<dbReference type="AlphaFoldDB" id="A0A254THG6"/>
<feature type="DNA-binding region" description="H-T-H motif" evidence="5">
    <location>
        <begin position="33"/>
        <end position="52"/>
    </location>
</feature>
<dbReference type="InterPro" id="IPR013572">
    <property type="entry name" value="Tscrpt_reg_MAATS_C"/>
</dbReference>
<keyword evidence="2" id="KW-0805">Transcription regulation</keyword>
<dbReference type="InterPro" id="IPR036271">
    <property type="entry name" value="Tet_transcr_reg_TetR-rel_C_sf"/>
</dbReference>
<keyword evidence="3 5" id="KW-0238">DNA-binding</keyword>
<dbReference type="Pfam" id="PF00440">
    <property type="entry name" value="TetR_N"/>
    <property type="match status" value="1"/>
</dbReference>
<dbReference type="InterPro" id="IPR001647">
    <property type="entry name" value="HTH_TetR"/>
</dbReference>
<dbReference type="OrthoDB" id="5816932at2"/>
<comment type="caution">
    <text evidence="7">The sequence shown here is derived from an EMBL/GenBank/DDBJ whole genome shotgun (WGS) entry which is preliminary data.</text>
</comment>
<evidence type="ECO:0000256" key="5">
    <source>
        <dbReference type="PROSITE-ProRule" id="PRU00335"/>
    </source>
</evidence>
<protein>
    <submittedName>
        <fullName evidence="7">TetR family transcriptional regulator</fullName>
    </submittedName>
</protein>
<feature type="domain" description="HTH tetR-type" evidence="6">
    <location>
        <begin position="10"/>
        <end position="70"/>
    </location>
</feature>
<name>A0A254THG6_9BURK</name>
<organism evidence="7 8">
    <name type="scientific">Noviherbaspirillum denitrificans</name>
    <dbReference type="NCBI Taxonomy" id="1968433"/>
    <lineage>
        <taxon>Bacteria</taxon>
        <taxon>Pseudomonadati</taxon>
        <taxon>Pseudomonadota</taxon>
        <taxon>Betaproteobacteria</taxon>
        <taxon>Burkholderiales</taxon>
        <taxon>Oxalobacteraceae</taxon>
        <taxon>Noviherbaspirillum</taxon>
    </lineage>
</organism>
<dbReference type="InterPro" id="IPR050109">
    <property type="entry name" value="HTH-type_TetR-like_transc_reg"/>
</dbReference>
<dbReference type="SUPFAM" id="SSF48498">
    <property type="entry name" value="Tetracyclin repressor-like, C-terminal domain"/>
    <property type="match status" value="1"/>
</dbReference>
<evidence type="ECO:0000256" key="3">
    <source>
        <dbReference type="ARBA" id="ARBA00023125"/>
    </source>
</evidence>
<dbReference type="PRINTS" id="PR00455">
    <property type="entry name" value="HTHTETR"/>
</dbReference>
<dbReference type="PANTHER" id="PTHR30055">
    <property type="entry name" value="HTH-TYPE TRANSCRIPTIONAL REGULATOR RUTR"/>
    <property type="match status" value="1"/>
</dbReference>
<dbReference type="PROSITE" id="PS50977">
    <property type="entry name" value="HTH_TETR_2"/>
    <property type="match status" value="1"/>
</dbReference>
<keyword evidence="1" id="KW-0678">Repressor</keyword>
<evidence type="ECO:0000256" key="4">
    <source>
        <dbReference type="ARBA" id="ARBA00023163"/>
    </source>
</evidence>
<evidence type="ECO:0000259" key="6">
    <source>
        <dbReference type="PROSITE" id="PS50977"/>
    </source>
</evidence>
<dbReference type="Proteomes" id="UP000197535">
    <property type="component" value="Unassembled WGS sequence"/>
</dbReference>
<dbReference type="Gene3D" id="1.10.357.10">
    <property type="entry name" value="Tetracycline Repressor, domain 2"/>
    <property type="match status" value="1"/>
</dbReference>
<keyword evidence="8" id="KW-1185">Reference proteome</keyword>
<keyword evidence="4" id="KW-0804">Transcription</keyword>
<proteinExistence type="predicted"/>
<dbReference type="InterPro" id="IPR009057">
    <property type="entry name" value="Homeodomain-like_sf"/>
</dbReference>
<dbReference type="PANTHER" id="PTHR30055:SF240">
    <property type="entry name" value="HTH-TYPE TRANSCRIPTIONAL REGULATOR ACRR"/>
    <property type="match status" value="1"/>
</dbReference>
<evidence type="ECO:0000256" key="1">
    <source>
        <dbReference type="ARBA" id="ARBA00022491"/>
    </source>
</evidence>
<evidence type="ECO:0000313" key="7">
    <source>
        <dbReference type="EMBL" id="OWW20752.1"/>
    </source>
</evidence>
<evidence type="ECO:0000256" key="2">
    <source>
        <dbReference type="ARBA" id="ARBA00023015"/>
    </source>
</evidence>
<reference evidence="7 8" key="1">
    <citation type="submission" date="2016-02" db="EMBL/GenBank/DDBJ databases">
        <authorList>
            <person name="Wen L."/>
            <person name="He K."/>
            <person name="Yang H."/>
        </authorList>
    </citation>
    <scope>NUCLEOTIDE SEQUENCE [LARGE SCALE GENOMIC DNA]</scope>
    <source>
        <strain evidence="7 8">TSA40</strain>
    </source>
</reference>